<dbReference type="GO" id="GO:0009927">
    <property type="term" value="F:histidine phosphotransfer kinase activity"/>
    <property type="evidence" value="ECO:0007669"/>
    <property type="project" value="TreeGrafter"/>
</dbReference>
<dbReference type="InterPro" id="IPR036097">
    <property type="entry name" value="HisK_dim/P_sf"/>
</dbReference>
<sequence>MRPALEIELALYAEALIDIKHQGSDAVAVSSRNLALTAYAQLVALRINGRRAVICLYDKQKQYIVAEATRTLSLQQDAVHEAGDSLHFGTTIIDRRDDFFKATLRQHKRKSDGDEAHAFVVQDLRQDKRFSSHPLVAAGPRIAFYAGVPLITPNGFAVGTVSLLDDMPRNEGLTAAEARFMCDVAITIVSHLEMARTTKAHKRGMRMVKALSRFTEGKDSVEDNAGLPYVSTEERQASNAAQTAGLEGSTRTMAFNATGNAERLDDEIQERLGLVQRRLSRSFEPKQVVQNATDQAQSDIARNSPSRTALLIIMQASMINEALEMSGTILLDASVGEFGRLRSSSKDTTSSSEVDIPTVNGITSPDDEGGSKICRQLGSAYDSAQVAELGRRVVHQGVSERFLKLLLKNYPYGKIWHFDQDGQPSSGSDLSDDSTGIPQYRLAQGRKKKPGRKDHGSRIQKIFPGARALAIMPIWDASQDRFFACTVTWTYSPLRVLSFNDDLGYLCAFCDCLMAEVARLDVQQEVKYKNSFMSTVSHELRSPLHGILGGVEVLQDKPEPAVQDDILQMIAASGKSLLEIIDHLLEHATETKRKDNPRLRKLKKANAGSSPSRLPRGLTRQSAYQPASDLAGLTEEAMDALFWANPEPAQFLQPGVAASKGAPLKAILNIDWTNVDENGWKFRVDQDGWRRIINNLVNNAIKFTDVGGFVKVSLSVAPSATEPELTNVTLIATDTGRGMSRRYQQFGLWQHFSQENSHAKGTGLGLRLVRNTVEDMGGTIGVESCLGSGTAVKVVVPLLRSGRGSSASSSTTDPTGLDRFRNSSFTLLGFGDGPDDNERAKASNQELRSSVTLALQHLGLKFAENVEHSDIQVVTEALARHLLLSESDSTAFRKPTIVLCNSIASTRTLAAAPSASARLRRAVIVAQPLGPRKLIRASRRCFEGDIGYHIRSGNNSDNDDGDDEGAGEVFAPGSGPASAEMVMPNTNRQLNYVTESPVGSHGSSWSADTTTAEFQQFDRQTQASSSPGLGPCVLLVDDNHLNLVLLQAFMRKMKRPFTSAVNGVEAVEAYSQAHDRTWVETAGGNARPPDTVLMDITMPVMDGLEATRKIREYERQRGVVPAKIIAVTAMGTPQAEQEAFSSGIDLFLTKPVRLNKLTEFMNLDVSQDGKATDDMND</sequence>
<evidence type="ECO:0000256" key="4">
    <source>
        <dbReference type="ARBA" id="ARBA00022679"/>
    </source>
</evidence>
<dbReference type="Gene3D" id="3.40.50.2300">
    <property type="match status" value="1"/>
</dbReference>
<dbReference type="SMART" id="SM00388">
    <property type="entry name" value="HisKA"/>
    <property type="match status" value="1"/>
</dbReference>
<evidence type="ECO:0000259" key="9">
    <source>
        <dbReference type="PROSITE" id="PS50110"/>
    </source>
</evidence>
<evidence type="ECO:0000313" key="10">
    <source>
        <dbReference type="EMBL" id="KAF2773062.1"/>
    </source>
</evidence>
<keyword evidence="5" id="KW-0418">Kinase</keyword>
<dbReference type="InterPro" id="IPR001789">
    <property type="entry name" value="Sig_transdc_resp-reg_receiver"/>
</dbReference>
<dbReference type="EC" id="2.7.13.3" evidence="2"/>
<evidence type="ECO:0000256" key="5">
    <source>
        <dbReference type="ARBA" id="ARBA00022777"/>
    </source>
</evidence>
<dbReference type="InterPro" id="IPR036890">
    <property type="entry name" value="HATPase_C_sf"/>
</dbReference>
<dbReference type="AlphaFoldDB" id="A0A6G1LKH0"/>
<dbReference type="GO" id="GO:0000155">
    <property type="term" value="F:phosphorelay sensor kinase activity"/>
    <property type="evidence" value="ECO:0007669"/>
    <property type="project" value="InterPro"/>
</dbReference>
<dbReference type="GO" id="GO:0005886">
    <property type="term" value="C:plasma membrane"/>
    <property type="evidence" value="ECO:0007669"/>
    <property type="project" value="TreeGrafter"/>
</dbReference>
<evidence type="ECO:0000256" key="7">
    <source>
        <dbReference type="SAM" id="MobiDB-lite"/>
    </source>
</evidence>
<protein>
    <recommendedName>
        <fullName evidence="2">histidine kinase</fullName>
        <ecNumber evidence="2">2.7.13.3</ecNumber>
    </recommendedName>
</protein>
<feature type="region of interest" description="Disordered" evidence="7">
    <location>
        <begin position="592"/>
        <end position="621"/>
    </location>
</feature>
<dbReference type="PROSITE" id="PS50109">
    <property type="entry name" value="HIS_KIN"/>
    <property type="match status" value="1"/>
</dbReference>
<dbReference type="SUPFAM" id="SSF47384">
    <property type="entry name" value="Homodimeric domain of signal transducing histidine kinase"/>
    <property type="match status" value="1"/>
</dbReference>
<feature type="modified residue" description="4-aspartylphosphate" evidence="6">
    <location>
        <position position="1095"/>
    </location>
</feature>
<keyword evidence="3 6" id="KW-0597">Phosphoprotein</keyword>
<proteinExistence type="predicted"/>
<evidence type="ECO:0000256" key="1">
    <source>
        <dbReference type="ARBA" id="ARBA00000085"/>
    </source>
</evidence>
<dbReference type="CDD" id="cd00082">
    <property type="entry name" value="HisKA"/>
    <property type="match status" value="1"/>
</dbReference>
<feature type="domain" description="Response regulatory" evidence="9">
    <location>
        <begin position="1032"/>
        <end position="1165"/>
    </location>
</feature>
<dbReference type="OrthoDB" id="303614at2759"/>
<dbReference type="Gene3D" id="1.10.287.130">
    <property type="match status" value="1"/>
</dbReference>
<dbReference type="Proteomes" id="UP000799436">
    <property type="component" value="Unassembled WGS sequence"/>
</dbReference>
<dbReference type="InterPro" id="IPR003594">
    <property type="entry name" value="HATPase_dom"/>
</dbReference>
<dbReference type="SUPFAM" id="SSF55781">
    <property type="entry name" value="GAF domain-like"/>
    <property type="match status" value="1"/>
</dbReference>
<dbReference type="InterPro" id="IPR011006">
    <property type="entry name" value="CheY-like_superfamily"/>
</dbReference>
<organism evidence="10 11">
    <name type="scientific">Teratosphaeria nubilosa</name>
    <dbReference type="NCBI Taxonomy" id="161662"/>
    <lineage>
        <taxon>Eukaryota</taxon>
        <taxon>Fungi</taxon>
        <taxon>Dikarya</taxon>
        <taxon>Ascomycota</taxon>
        <taxon>Pezizomycotina</taxon>
        <taxon>Dothideomycetes</taxon>
        <taxon>Dothideomycetidae</taxon>
        <taxon>Mycosphaerellales</taxon>
        <taxon>Teratosphaeriaceae</taxon>
        <taxon>Teratosphaeria</taxon>
    </lineage>
</organism>
<dbReference type="PROSITE" id="PS50110">
    <property type="entry name" value="RESPONSE_REGULATORY"/>
    <property type="match status" value="1"/>
</dbReference>
<name>A0A6G1LKH0_9PEZI</name>
<feature type="region of interest" description="Disordered" evidence="7">
    <location>
        <begin position="952"/>
        <end position="974"/>
    </location>
</feature>
<dbReference type="CDD" id="cd17546">
    <property type="entry name" value="REC_hyHK_CKI1_RcsC-like"/>
    <property type="match status" value="1"/>
</dbReference>
<dbReference type="PANTHER" id="PTHR43047:SF72">
    <property type="entry name" value="OSMOSENSING HISTIDINE PROTEIN KINASE SLN1"/>
    <property type="match status" value="1"/>
</dbReference>
<feature type="region of interest" description="Disordered" evidence="7">
    <location>
        <begin position="342"/>
        <end position="371"/>
    </location>
</feature>
<evidence type="ECO:0000313" key="11">
    <source>
        <dbReference type="Proteomes" id="UP000799436"/>
    </source>
</evidence>
<evidence type="ECO:0000256" key="6">
    <source>
        <dbReference type="PROSITE-ProRule" id="PRU00169"/>
    </source>
</evidence>
<keyword evidence="4" id="KW-0808">Transferase</keyword>
<gene>
    <name evidence="10" type="ORF">EJ03DRAFT_341296</name>
</gene>
<dbReference type="InterPro" id="IPR005467">
    <property type="entry name" value="His_kinase_dom"/>
</dbReference>
<dbReference type="InterPro" id="IPR003661">
    <property type="entry name" value="HisK_dim/P_dom"/>
</dbReference>
<feature type="region of interest" description="Disordered" evidence="7">
    <location>
        <begin position="423"/>
        <end position="457"/>
    </location>
</feature>
<dbReference type="InterPro" id="IPR004358">
    <property type="entry name" value="Sig_transdc_His_kin-like_C"/>
</dbReference>
<dbReference type="InterPro" id="IPR029016">
    <property type="entry name" value="GAF-like_dom_sf"/>
</dbReference>
<dbReference type="SUPFAM" id="SSF55874">
    <property type="entry name" value="ATPase domain of HSP90 chaperone/DNA topoisomerase II/histidine kinase"/>
    <property type="match status" value="1"/>
</dbReference>
<accession>A0A6G1LKH0</accession>
<keyword evidence="11" id="KW-1185">Reference proteome</keyword>
<evidence type="ECO:0000256" key="3">
    <source>
        <dbReference type="ARBA" id="ARBA00022553"/>
    </source>
</evidence>
<feature type="compositionally biased region" description="Acidic residues" evidence="7">
    <location>
        <begin position="957"/>
        <end position="966"/>
    </location>
</feature>
<comment type="catalytic activity">
    <reaction evidence="1">
        <text>ATP + protein L-histidine = ADP + protein N-phospho-L-histidine.</text>
        <dbReference type="EC" id="2.7.13.3"/>
    </reaction>
</comment>
<dbReference type="Pfam" id="PF00512">
    <property type="entry name" value="HisKA"/>
    <property type="match status" value="1"/>
</dbReference>
<dbReference type="EMBL" id="ML995812">
    <property type="protein sequence ID" value="KAF2773062.1"/>
    <property type="molecule type" value="Genomic_DNA"/>
</dbReference>
<reference evidence="10" key="1">
    <citation type="journal article" date="2020" name="Stud. Mycol.">
        <title>101 Dothideomycetes genomes: a test case for predicting lifestyles and emergence of pathogens.</title>
        <authorList>
            <person name="Haridas S."/>
            <person name="Albert R."/>
            <person name="Binder M."/>
            <person name="Bloem J."/>
            <person name="Labutti K."/>
            <person name="Salamov A."/>
            <person name="Andreopoulos B."/>
            <person name="Baker S."/>
            <person name="Barry K."/>
            <person name="Bills G."/>
            <person name="Bluhm B."/>
            <person name="Cannon C."/>
            <person name="Castanera R."/>
            <person name="Culley D."/>
            <person name="Daum C."/>
            <person name="Ezra D."/>
            <person name="Gonzalez J."/>
            <person name="Henrissat B."/>
            <person name="Kuo A."/>
            <person name="Liang C."/>
            <person name="Lipzen A."/>
            <person name="Lutzoni F."/>
            <person name="Magnuson J."/>
            <person name="Mondo S."/>
            <person name="Nolan M."/>
            <person name="Ohm R."/>
            <person name="Pangilinan J."/>
            <person name="Park H.-J."/>
            <person name="Ramirez L."/>
            <person name="Alfaro M."/>
            <person name="Sun H."/>
            <person name="Tritt A."/>
            <person name="Yoshinaga Y."/>
            <person name="Zwiers L.-H."/>
            <person name="Turgeon B."/>
            <person name="Goodwin S."/>
            <person name="Spatafora J."/>
            <person name="Crous P."/>
            <person name="Grigoriev I."/>
        </authorList>
    </citation>
    <scope>NUCLEOTIDE SEQUENCE</scope>
    <source>
        <strain evidence="10">CBS 116005</strain>
    </source>
</reference>
<dbReference type="Pfam" id="PF02518">
    <property type="entry name" value="HATPase_c"/>
    <property type="match status" value="1"/>
</dbReference>
<dbReference type="Gene3D" id="3.30.450.40">
    <property type="match status" value="1"/>
</dbReference>
<evidence type="ECO:0000259" key="8">
    <source>
        <dbReference type="PROSITE" id="PS50109"/>
    </source>
</evidence>
<dbReference type="SMART" id="SM00387">
    <property type="entry name" value="HATPase_c"/>
    <property type="match status" value="1"/>
</dbReference>
<evidence type="ECO:0000256" key="2">
    <source>
        <dbReference type="ARBA" id="ARBA00012438"/>
    </source>
</evidence>
<dbReference type="Pfam" id="PF00072">
    <property type="entry name" value="Response_reg"/>
    <property type="match status" value="1"/>
</dbReference>
<dbReference type="PRINTS" id="PR00344">
    <property type="entry name" value="BCTRLSENSOR"/>
</dbReference>
<dbReference type="PANTHER" id="PTHR43047">
    <property type="entry name" value="TWO-COMPONENT HISTIDINE PROTEIN KINASE"/>
    <property type="match status" value="1"/>
</dbReference>
<dbReference type="SUPFAM" id="SSF52172">
    <property type="entry name" value="CheY-like"/>
    <property type="match status" value="1"/>
</dbReference>
<dbReference type="SMART" id="SM00448">
    <property type="entry name" value="REC"/>
    <property type="match status" value="1"/>
</dbReference>
<feature type="domain" description="Histidine kinase" evidence="8">
    <location>
        <begin position="535"/>
        <end position="800"/>
    </location>
</feature>
<dbReference type="Gene3D" id="3.30.565.10">
    <property type="entry name" value="Histidine kinase-like ATPase, C-terminal domain"/>
    <property type="match status" value="1"/>
</dbReference>